<feature type="compositionally biased region" description="Low complexity" evidence="6">
    <location>
        <begin position="2824"/>
        <end position="2836"/>
    </location>
</feature>
<feature type="compositionally biased region" description="Low complexity" evidence="6">
    <location>
        <begin position="1225"/>
        <end position="1236"/>
    </location>
</feature>
<feature type="compositionally biased region" description="Low complexity" evidence="6">
    <location>
        <begin position="416"/>
        <end position="439"/>
    </location>
</feature>
<feature type="region of interest" description="Disordered" evidence="6">
    <location>
        <begin position="486"/>
        <end position="546"/>
    </location>
</feature>
<feature type="compositionally biased region" description="Basic and acidic residues" evidence="6">
    <location>
        <begin position="3093"/>
        <end position="3103"/>
    </location>
</feature>
<feature type="compositionally biased region" description="Low complexity" evidence="6">
    <location>
        <begin position="2202"/>
        <end position="2219"/>
    </location>
</feature>
<dbReference type="InterPro" id="IPR001650">
    <property type="entry name" value="Helicase_C-like"/>
</dbReference>
<evidence type="ECO:0000256" key="1">
    <source>
        <dbReference type="ARBA" id="ARBA00022741"/>
    </source>
</evidence>
<dbReference type="Proteomes" id="UP000030747">
    <property type="component" value="Unassembled WGS sequence"/>
</dbReference>
<dbReference type="PROSITE" id="PS51194">
    <property type="entry name" value="HELICASE_CTER"/>
    <property type="match status" value="1"/>
</dbReference>
<keyword evidence="1" id="KW-0547">Nucleotide-binding</keyword>
<keyword evidence="3" id="KW-0347">Helicase</keyword>
<dbReference type="EMBL" id="HG674866">
    <property type="protein sequence ID" value="CDJ40042.1"/>
    <property type="molecule type" value="Genomic_DNA"/>
</dbReference>
<sequence>MAGNTPQQQQQQQQFLCQPQPQLHPQQRLQQRLQLQQPLYPQDTPQQQLRQEPLKPQLQLEQQQRQLQPQPKQQQGLPQTQGQELQPQQLQPRLRPQQMQLQTGLLFQQPQLQPVLQSLGSVHPYQQQHQQVLQQQQQQQQPLEQVVPQQLQQQLGPQQLQLQTKLSLQQPQLQPELQELGSLKRQQQQQQQLLQQQQQQQPVQQVVPQRQHQQLLCHESLERPLECPLGLQQHHAPQSLRLLGESRLGVLPQPRFLLPQQRHTNRSEQRQLSQQQQHCQPQLQRKQEQQRQQQEHSTLRCAELQPLLQGERWQSQLPQCRSTPLQQVLPQQAFPLREAPAGQLQRDPVLQLQHPQRQQRQNGLLDHQRMELHEQPHQLPGQAERYDYMNQQHLLLQRQQQQLQVQPSLHDRQFRQRSLQQHQQQQHQQQQELGPRRQQPYVAAAQLQEVLWQCTPDQREQKQKEQQRQQQEHLGGFTSTSMVHALPQQSPSLQGQQRTPLPREQQHQQPQGLPQQPQQPQHTQAQDHNQGGSGGRGSAAAVGASGDSSDKLLLGAFVPITQLIKALGETRGIRRVLQWQRDCLLVSQSPAATHSETRTAATAMPAVAADEVTAAACNAASGASPKERARGVTDPETAATSENESELASAAAGAAAVAEGMSLRWVESAAVAAAATSNSGPPRVLNGSLSILYSAPTGAGKGLVAELLLLRHIFGLLDMPPLDTLQQQQLAEQQLQLQWPTSAVTAATGGTNGLTQHTSTQAPLSTVAAETASTENVAGCCKHPPRRAVVVLPFVSLIEEQQRKLQRLFAAADLPVKVVALHHCSRDTASVEAAATDPAAFDVAFCTIEKAAALLQQLAEKNLLLHRLGLLVVDELHALGDPTRGALLECLLSHVVYCNTKLLLMQQEQQRQHERQPLQPIQVVGMSATLSNISEVAAWLSAAVYCNDHRPLPLQEAYCCCSGAPAATVKRKGGQGTKGATATNTHLEVRLFTKPVAAAAANPQQPWPEVPLPPSMAPLLQKLHQQQQQHQEETAGRKFVRPSIATAMAREPLLRLLLLMLQQGNSVLIFCRSKAAVETVAVLAADYAIPLLRRCFEQQQQQHQEQEKFHFLSSAAADARMRRLRSVAVLQGGSVKDVVVSAVSAGVSIHHAGLTSEERRLAESLFREGIVKVLAATSTLAAGVNFPCDSVLFDSPHIGSNFLDSVHFRQMAGRAGRMQDKTQHQQHQQQQQQTQQQQGGRAIVVCKASEEKEVKHLLLRGTPQVESALLADSSGLQRLILGALSCSRGVLRCSGSNKDLALLVCCTFLVTQQRSRVQQQVQERQQEKQHQKQQRHSERELALLVQRETAEAVSSLVRLGLVRFAAGHYEATATGRAIAAAAMSPAEGAAACYRVAAASSRLALHDDIPLALLVAPTMPLPPAAAAAAAGGREAEAAVAAAAALTADDLRHLERAMLRMRPSELLALDQMGVGLLQLRDFMRRPSHKPIAAAAARCACKEHEEQQQQDQQQRPAAPEGEYAAAGTPAPSPAKRYCIPRGHGTHAFGCCSAGGSRQVPTVGPLDFVRLRAALALVSLLRGVPLQQVAKSFGWREGQLQQMHHQALLNTSLVASLCDRMGHWIVALLLLQLRQRLLLHEAPEQQQLQELLEVDGISLPVARLLQQHLNVHTPKQLAAVTPQKLLRLLAAHFRHSPLQQIVLHANRAASDLTRKILRGLKRYCRKRARKPQRALQQLEQQQQQQKKQLTREPTTRQSEGQEQQQHCLEQEATEQQHFICQQQRSLQEQHLEVQFLEQQHLIEQQQHTLQGQHLEQHYFQLVQQRFMHQQYLTQQRRQQIQGQHAQQQRQQQIQEQHAQQQREQQKQEQPAEQQRQKHGEFRPVQQQMRLQVQRLPQEENMGEPKETQQYLAERQQHSKKVEQQQNKVQLRLHHEPRTLQQQLLLLKKHDQQGTQTSDKLICSPSNDQLEHHEQPNAQQLPQLQQQQTISDGEPKQGRQRLPDWIANLQRHKRCLEESRVEQKPKRQEQTAQLSQTLDAERQMHPNSVQSQQQQQQQQQQPLRRLPWPSLSALCCCSNSHLTAHRPSATANPLQDGAPLRAAAAASEVGGIAGTKATDKRTGKVKVNRVGDNTRFSIDDALLLPKVCSSSGSSSNSDNSSNNQLAAALERSSFFAACMLWSEPPADAATAAASAAERDSSGRGDFSDSSSSSDSSDIGSSSSGSDEEFPEGPDGSRIRHKQTLEGVPGPAATTKEAKILPGKHLGASRATPTAGPEATVPVALLLVSPFDGCFVVPSLMPVVSSSGCSSNAALRFPALINQWLADRRHCLAVADASEWSLLLPYLGCTASFSKLMDPKLPHAMLQQRRTRAAALAGMASSHAGERLQECIKSATEVTPAAATSGATKVDAAPNLFDEAAAPVSIEAWCSLYGVTFTTHSSDSKDSSRGISSQEWLMSLAAAACWECVCLLGLLAVMGEKLADAGLFEVYLHLEYPLSLPLLRMQQQGLPLLLKPLHQLLERGARCLRSLQEATTQLVGRPFVISDSEALRAVLLQTPEVLQLLLEGDSDSAGSSSNRNTGDEALLESAQVLLLPQDVPSLLRRLRFRHPLTWILCCYTTLQPMQQTIAAIAAAAAQTPPAVLTAAPPATAVGDAAAINAAAATVAYCCLHHPLCTGVCGSGEQQKQQQRQQLRAAPGRLLPRLRMCHAEAAAGGWRVSLQLPGALQAAAVGAETQQTLKSLQQQTLHEELMILTLRLQDRQLKTAEYRFRHPTDAVLLVLLQRGQQTQRHQRQGQLQEQLPPGLRSESFDVYIHPAALKESNTRRGGSSASRHCSNSASCPRGQLLWTRREIQLQAGLQQQAQQKQQGQQKQELQQICPQRQQDQEQQKRQVEAQEKAFSWVAAVRLYPTPKSHASAAEAATATEKAREKPENIDSERDHEVLLLPASLLFRLEAPLRLYAWRYGAQQHQQQQKQCQQKQQMQQLQELQHQQSQLASLPPVGIFDVRNVVGVTEGFHLVAAELQHLELIVLAHLSGYMPLLQLLRRNSSKPTLAATEALAAAAAAKSDALAELNAALLKLLRQPPPSSANENTEQSKQSEQKQKQEQEQQGQQQQRGLSPQEVLAHALNLWTSRCESHGRAVTVFGVSFATGDKRWQRWVGLR</sequence>
<dbReference type="InterPro" id="IPR043502">
    <property type="entry name" value="DNA/RNA_pol_sf"/>
</dbReference>
<keyword evidence="10" id="KW-1185">Reference proteome</keyword>
<dbReference type="GO" id="GO:0016787">
    <property type="term" value="F:hydrolase activity"/>
    <property type="evidence" value="ECO:0007669"/>
    <property type="project" value="UniProtKB-KW"/>
</dbReference>
<feature type="region of interest" description="Disordered" evidence="6">
    <location>
        <begin position="262"/>
        <end position="291"/>
    </location>
</feature>
<dbReference type="InterPro" id="IPR014001">
    <property type="entry name" value="Helicase_ATP-bd"/>
</dbReference>
<dbReference type="InterPro" id="IPR048960">
    <property type="entry name" value="POLQ-like_helical"/>
</dbReference>
<keyword evidence="4" id="KW-0067">ATP-binding</keyword>
<feature type="region of interest" description="Disordered" evidence="6">
    <location>
        <begin position="619"/>
        <end position="646"/>
    </location>
</feature>
<dbReference type="InterPro" id="IPR046931">
    <property type="entry name" value="HTH_61"/>
</dbReference>
<organism evidence="9 10">
    <name type="scientific">Eimeria tenella</name>
    <name type="common">Coccidian parasite</name>
    <dbReference type="NCBI Taxonomy" id="5802"/>
    <lineage>
        <taxon>Eukaryota</taxon>
        <taxon>Sar</taxon>
        <taxon>Alveolata</taxon>
        <taxon>Apicomplexa</taxon>
        <taxon>Conoidasida</taxon>
        <taxon>Coccidia</taxon>
        <taxon>Eucoccidiorida</taxon>
        <taxon>Eimeriorina</taxon>
        <taxon>Eimeriidae</taxon>
        <taxon>Eimeria</taxon>
    </lineage>
</organism>
<feature type="region of interest" description="Disordered" evidence="6">
    <location>
        <begin position="1838"/>
        <end position="1923"/>
    </location>
</feature>
<evidence type="ECO:0000256" key="2">
    <source>
        <dbReference type="ARBA" id="ARBA00022801"/>
    </source>
</evidence>
<feature type="compositionally biased region" description="Low complexity" evidence="6">
    <location>
        <begin position="507"/>
        <end position="530"/>
    </location>
</feature>
<evidence type="ECO:0000256" key="3">
    <source>
        <dbReference type="ARBA" id="ARBA00022806"/>
    </source>
</evidence>
<evidence type="ECO:0000256" key="4">
    <source>
        <dbReference type="ARBA" id="ARBA00022840"/>
    </source>
</evidence>
<dbReference type="GO" id="GO:0043138">
    <property type="term" value="F:3'-5' DNA helicase activity"/>
    <property type="evidence" value="ECO:0007669"/>
    <property type="project" value="UniProtKB-EC"/>
</dbReference>
<evidence type="ECO:0000259" key="8">
    <source>
        <dbReference type="PROSITE" id="PS51194"/>
    </source>
</evidence>
<feature type="region of interest" description="Disordered" evidence="6">
    <location>
        <begin position="402"/>
        <end position="439"/>
    </location>
</feature>
<dbReference type="PANTHER" id="PTHR47961:SF6">
    <property type="entry name" value="DNA-DIRECTED DNA POLYMERASE"/>
    <property type="match status" value="1"/>
</dbReference>
<feature type="compositionally biased region" description="Low complexity" evidence="6">
    <location>
        <begin position="1506"/>
        <end position="1526"/>
    </location>
</feature>
<feature type="region of interest" description="Disordered" evidence="6">
    <location>
        <begin position="2908"/>
        <end position="2931"/>
    </location>
</feature>
<dbReference type="VEuPathDB" id="ToxoDB:ETH2_0742000"/>
<evidence type="ECO:0000256" key="5">
    <source>
        <dbReference type="ARBA" id="ARBA00048988"/>
    </source>
</evidence>
<keyword evidence="2" id="KW-0378">Hydrolase</keyword>
<feature type="domain" description="Helicase ATP-binding" evidence="7">
    <location>
        <begin position="682"/>
        <end position="948"/>
    </location>
</feature>
<dbReference type="Pfam" id="PF21099">
    <property type="entry name" value="POLQ_helical"/>
    <property type="match status" value="1"/>
</dbReference>
<evidence type="ECO:0000313" key="9">
    <source>
        <dbReference type="EMBL" id="CDJ40042.1"/>
    </source>
</evidence>
<feature type="region of interest" description="Disordered" evidence="6">
    <location>
        <begin position="1214"/>
        <end position="1236"/>
    </location>
</feature>
<dbReference type="PANTHER" id="PTHR47961">
    <property type="entry name" value="DNA POLYMERASE THETA, PUTATIVE (AFU_ORTHOLOGUE AFUA_1G05260)-RELATED"/>
    <property type="match status" value="1"/>
</dbReference>
<feature type="compositionally biased region" description="Basic and acidic residues" evidence="6">
    <location>
        <begin position="2921"/>
        <end position="2931"/>
    </location>
</feature>
<dbReference type="Pfam" id="PF20470">
    <property type="entry name" value="HTH_61"/>
    <property type="match status" value="1"/>
</dbReference>
<dbReference type="VEuPathDB" id="ToxoDB:ETH_00011935"/>
<dbReference type="Pfam" id="PF00270">
    <property type="entry name" value="DEAD"/>
    <property type="match status" value="1"/>
</dbReference>
<feature type="region of interest" description="Disordered" evidence="6">
    <location>
        <begin position="1951"/>
        <end position="1994"/>
    </location>
</feature>
<evidence type="ECO:0000259" key="7">
    <source>
        <dbReference type="PROSITE" id="PS51192"/>
    </source>
</evidence>
<dbReference type="Gene3D" id="3.40.50.300">
    <property type="entry name" value="P-loop containing nucleotide triphosphate hydrolases"/>
    <property type="match status" value="2"/>
</dbReference>
<feature type="compositionally biased region" description="Low complexity" evidence="6">
    <location>
        <begin position="1971"/>
        <end position="1983"/>
    </location>
</feature>
<feature type="compositionally biased region" description="Low complexity" evidence="6">
    <location>
        <begin position="1731"/>
        <end position="1743"/>
    </location>
</feature>
<feature type="compositionally biased region" description="Polar residues" evidence="6">
    <location>
        <begin position="1751"/>
        <end position="1764"/>
    </location>
</feature>
<feature type="region of interest" description="Disordered" evidence="6">
    <location>
        <begin position="2185"/>
        <end position="2269"/>
    </location>
</feature>
<dbReference type="Gene3D" id="1.10.3380.20">
    <property type="match status" value="1"/>
</dbReference>
<dbReference type="SUPFAM" id="SSF158702">
    <property type="entry name" value="Sec63 N-terminal domain-like"/>
    <property type="match status" value="1"/>
</dbReference>
<dbReference type="GeneID" id="25251563"/>
<dbReference type="RefSeq" id="XP_013230795.1">
    <property type="nucleotide sequence ID" value="XM_013375341.1"/>
</dbReference>
<feature type="region of interest" description="Disordered" evidence="6">
    <location>
        <begin position="1"/>
        <end position="92"/>
    </location>
</feature>
<dbReference type="SMART" id="SM00487">
    <property type="entry name" value="DEXDc"/>
    <property type="match status" value="1"/>
</dbReference>
<dbReference type="SMART" id="SM00490">
    <property type="entry name" value="HELICc"/>
    <property type="match status" value="1"/>
</dbReference>
<proteinExistence type="predicted"/>
<dbReference type="SUPFAM" id="SSF52540">
    <property type="entry name" value="P-loop containing nucleoside triphosphate hydrolases"/>
    <property type="match status" value="1"/>
</dbReference>
<feature type="region of interest" description="Disordered" evidence="6">
    <location>
        <begin position="2012"/>
        <end position="2059"/>
    </location>
</feature>
<feature type="region of interest" description="Disordered" evidence="6">
    <location>
        <begin position="1730"/>
        <end position="1764"/>
    </location>
</feature>
<dbReference type="InterPro" id="IPR011545">
    <property type="entry name" value="DEAD/DEAH_box_helicase_dom"/>
</dbReference>
<dbReference type="GO" id="GO:0005524">
    <property type="term" value="F:ATP binding"/>
    <property type="evidence" value="ECO:0007669"/>
    <property type="project" value="UniProtKB-KW"/>
</dbReference>
<gene>
    <name evidence="9" type="ORF">ETH_00011935</name>
</gene>
<feature type="region of interest" description="Disordered" evidence="6">
    <location>
        <begin position="2815"/>
        <end position="2836"/>
    </location>
</feature>
<dbReference type="PROSITE" id="PS51192">
    <property type="entry name" value="HELICASE_ATP_BIND_1"/>
    <property type="match status" value="1"/>
</dbReference>
<protein>
    <submittedName>
        <fullName evidence="9">DNA polymerase, putative</fullName>
    </submittedName>
</protein>
<feature type="compositionally biased region" description="Low complexity" evidence="6">
    <location>
        <begin position="1879"/>
        <end position="1891"/>
    </location>
</feature>
<feature type="compositionally biased region" description="Basic and acidic residues" evidence="6">
    <location>
        <begin position="2012"/>
        <end position="2024"/>
    </location>
</feature>
<feature type="compositionally biased region" description="Low complexity" evidence="6">
    <location>
        <begin position="2045"/>
        <end position="2056"/>
    </location>
</feature>
<evidence type="ECO:0000313" key="10">
    <source>
        <dbReference type="Proteomes" id="UP000030747"/>
    </source>
</evidence>
<feature type="compositionally biased region" description="Low complexity" evidence="6">
    <location>
        <begin position="2908"/>
        <end position="2920"/>
    </location>
</feature>
<feature type="region of interest" description="Disordered" evidence="6">
    <location>
        <begin position="3079"/>
        <end position="3115"/>
    </location>
</feature>
<feature type="region of interest" description="Disordered" evidence="6">
    <location>
        <begin position="1500"/>
        <end position="1526"/>
    </location>
</feature>
<dbReference type="GO" id="GO:0003676">
    <property type="term" value="F:nucleic acid binding"/>
    <property type="evidence" value="ECO:0007669"/>
    <property type="project" value="InterPro"/>
</dbReference>
<reference evidence="9" key="1">
    <citation type="submission" date="2013-10" db="EMBL/GenBank/DDBJ databases">
        <title>Genomic analysis of the causative agents of coccidiosis in chickens.</title>
        <authorList>
            <person name="Reid A.J."/>
            <person name="Blake D."/>
            <person name="Billington K."/>
            <person name="Browne H."/>
            <person name="Dunn M."/>
            <person name="Hung S."/>
            <person name="Kawahara F."/>
            <person name="Miranda-Saavedra D."/>
            <person name="Mourier T."/>
            <person name="Nagra H."/>
            <person name="Otto T.D."/>
            <person name="Rawlings N."/>
            <person name="Sanchez A."/>
            <person name="Sanders M."/>
            <person name="Subramaniam C."/>
            <person name="Tay Y."/>
            <person name="Dear P."/>
            <person name="Doerig C."/>
            <person name="Gruber A."/>
            <person name="Parkinson J."/>
            <person name="Shirley M."/>
            <person name="Wan K.L."/>
            <person name="Berriman M."/>
            <person name="Tomley F."/>
            <person name="Pain A."/>
        </authorList>
    </citation>
    <scope>NUCLEOTIDE SEQUENCE [LARGE SCALE GENOMIC DNA]</scope>
    <source>
        <strain evidence="9">Houghton</strain>
    </source>
</reference>
<feature type="compositionally biased region" description="Low complexity" evidence="6">
    <location>
        <begin position="1838"/>
        <end position="1869"/>
    </location>
</feature>
<dbReference type="InterPro" id="IPR050474">
    <property type="entry name" value="Hel308_SKI2-like"/>
</dbReference>
<name>U6KPK6_EIMTE</name>
<comment type="catalytic activity">
    <reaction evidence="5">
        <text>ATP + H2O = ADP + phosphate + H(+)</text>
        <dbReference type="Rhea" id="RHEA:13065"/>
        <dbReference type="ChEBI" id="CHEBI:15377"/>
        <dbReference type="ChEBI" id="CHEBI:15378"/>
        <dbReference type="ChEBI" id="CHEBI:30616"/>
        <dbReference type="ChEBI" id="CHEBI:43474"/>
        <dbReference type="ChEBI" id="CHEBI:456216"/>
        <dbReference type="EC" id="5.6.2.4"/>
    </reaction>
</comment>
<feature type="compositionally biased region" description="Low complexity" evidence="6">
    <location>
        <begin position="270"/>
        <end position="284"/>
    </location>
</feature>
<feature type="compositionally biased region" description="Low complexity" evidence="6">
    <location>
        <begin position="636"/>
        <end position="646"/>
    </location>
</feature>
<feature type="compositionally biased region" description="Basic and acidic residues" evidence="6">
    <location>
        <begin position="2191"/>
        <end position="2201"/>
    </location>
</feature>
<dbReference type="SUPFAM" id="SSF56672">
    <property type="entry name" value="DNA/RNA polymerases"/>
    <property type="match status" value="1"/>
</dbReference>
<dbReference type="InterPro" id="IPR027417">
    <property type="entry name" value="P-loop_NTPase"/>
</dbReference>
<evidence type="ECO:0000256" key="6">
    <source>
        <dbReference type="SAM" id="MobiDB-lite"/>
    </source>
</evidence>
<accession>U6KPK6</accession>
<dbReference type="OrthoDB" id="354910at2759"/>
<dbReference type="OMA" id="HFRQMAG"/>
<feature type="compositionally biased region" description="Low complexity" evidence="6">
    <location>
        <begin position="486"/>
        <end position="497"/>
    </location>
</feature>
<dbReference type="Pfam" id="PF00271">
    <property type="entry name" value="Helicase_C"/>
    <property type="match status" value="1"/>
</dbReference>
<feature type="domain" description="Helicase C-terminal" evidence="8">
    <location>
        <begin position="1053"/>
        <end position="1258"/>
    </location>
</feature>
<feature type="compositionally biased region" description="Polar residues" evidence="6">
    <location>
        <begin position="1951"/>
        <end position="1963"/>
    </location>
</feature>
<reference evidence="9" key="2">
    <citation type="submission" date="2013-10" db="EMBL/GenBank/DDBJ databases">
        <authorList>
            <person name="Aslett M."/>
        </authorList>
    </citation>
    <scope>NUCLEOTIDE SEQUENCE [LARGE SCALE GENOMIC DNA]</scope>
    <source>
        <strain evidence="9">Houghton</strain>
    </source>
</reference>